<reference evidence="2" key="1">
    <citation type="submission" date="2021-02" db="EMBL/GenBank/DDBJ databases">
        <authorList>
            <person name="Nowell W R."/>
        </authorList>
    </citation>
    <scope>NUCLEOTIDE SEQUENCE</scope>
</reference>
<protein>
    <submittedName>
        <fullName evidence="2">Uncharacterized protein</fullName>
    </submittedName>
</protein>
<evidence type="ECO:0000256" key="1">
    <source>
        <dbReference type="SAM" id="MobiDB-lite"/>
    </source>
</evidence>
<feature type="non-terminal residue" evidence="2">
    <location>
        <position position="203"/>
    </location>
</feature>
<feature type="region of interest" description="Disordered" evidence="1">
    <location>
        <begin position="172"/>
        <end position="203"/>
    </location>
</feature>
<dbReference type="EMBL" id="CAJNOG010005615">
    <property type="protein sequence ID" value="CAF1552793.1"/>
    <property type="molecule type" value="Genomic_DNA"/>
</dbReference>
<evidence type="ECO:0000313" key="3">
    <source>
        <dbReference type="Proteomes" id="UP000663845"/>
    </source>
</evidence>
<feature type="non-terminal residue" evidence="2">
    <location>
        <position position="1"/>
    </location>
</feature>
<organism evidence="2 3">
    <name type="scientific">Adineta steineri</name>
    <dbReference type="NCBI Taxonomy" id="433720"/>
    <lineage>
        <taxon>Eukaryota</taxon>
        <taxon>Metazoa</taxon>
        <taxon>Spiralia</taxon>
        <taxon>Gnathifera</taxon>
        <taxon>Rotifera</taxon>
        <taxon>Eurotatoria</taxon>
        <taxon>Bdelloidea</taxon>
        <taxon>Adinetida</taxon>
        <taxon>Adinetidae</taxon>
        <taxon>Adineta</taxon>
    </lineage>
</organism>
<comment type="caution">
    <text evidence="2">The sequence shown here is derived from an EMBL/GenBank/DDBJ whole genome shotgun (WGS) entry which is preliminary data.</text>
</comment>
<dbReference type="AlphaFoldDB" id="A0A815X6K9"/>
<sequence>VEAGLVLASPVQDMLDIQTDHKQFPIETDYAINTDSIIPDLPKLSSDETDLIVKPELLSTEQKYTITDTQFIPPPELPITIEHHESPPKLPDFTFQLPSTEPVEILSKDINTSPPSFDDDVPTVTSKIVPAIEISTPPPIKTVEKEMIEPKSPIKKKSSTLALCSCFGSKSNAEKTKTLPAPKEKSKPITVPKADLPPVDIPV</sequence>
<evidence type="ECO:0000313" key="2">
    <source>
        <dbReference type="EMBL" id="CAF1552793.1"/>
    </source>
</evidence>
<dbReference type="Proteomes" id="UP000663845">
    <property type="component" value="Unassembled WGS sequence"/>
</dbReference>
<accession>A0A815X6K9</accession>
<feature type="compositionally biased region" description="Basic and acidic residues" evidence="1">
    <location>
        <begin position="172"/>
        <end position="187"/>
    </location>
</feature>
<gene>
    <name evidence="2" type="ORF">JYZ213_LOCUS46411</name>
</gene>
<proteinExistence type="predicted"/>
<name>A0A815X6K9_9BILA</name>